<dbReference type="Proteomes" id="UP001178507">
    <property type="component" value="Unassembled WGS sequence"/>
</dbReference>
<keyword evidence="1" id="KW-0479">Metal-binding</keyword>
<keyword evidence="1" id="KW-0863">Zinc-finger</keyword>
<dbReference type="AlphaFoldDB" id="A0AA36MPF5"/>
<protein>
    <recommendedName>
        <fullName evidence="3">C3H1-type domain-containing protein</fullName>
    </recommendedName>
</protein>
<proteinExistence type="predicted"/>
<reference evidence="4" key="1">
    <citation type="submission" date="2023-08" db="EMBL/GenBank/DDBJ databases">
        <authorList>
            <person name="Chen Y."/>
            <person name="Shah S."/>
            <person name="Dougan E. K."/>
            <person name="Thang M."/>
            <person name="Chan C."/>
        </authorList>
    </citation>
    <scope>NUCLEOTIDE SEQUENCE</scope>
</reference>
<accession>A0AA36MPF5</accession>
<feature type="zinc finger region" description="C3H1-type" evidence="1">
    <location>
        <begin position="269"/>
        <end position="296"/>
    </location>
</feature>
<dbReference type="GO" id="GO:0008270">
    <property type="term" value="F:zinc ion binding"/>
    <property type="evidence" value="ECO:0007669"/>
    <property type="project" value="UniProtKB-KW"/>
</dbReference>
<evidence type="ECO:0000313" key="4">
    <source>
        <dbReference type="EMBL" id="CAJ1375465.1"/>
    </source>
</evidence>
<evidence type="ECO:0000256" key="1">
    <source>
        <dbReference type="PROSITE-ProRule" id="PRU00723"/>
    </source>
</evidence>
<keyword evidence="1" id="KW-0862">Zinc</keyword>
<name>A0AA36MPF5_9DINO</name>
<feature type="region of interest" description="Disordered" evidence="2">
    <location>
        <begin position="127"/>
        <end position="152"/>
    </location>
</feature>
<gene>
    <name evidence="4" type="ORF">EVOR1521_LOCUS4731</name>
</gene>
<dbReference type="EMBL" id="CAUJNA010000324">
    <property type="protein sequence ID" value="CAJ1375465.1"/>
    <property type="molecule type" value="Genomic_DNA"/>
</dbReference>
<evidence type="ECO:0000256" key="2">
    <source>
        <dbReference type="SAM" id="MobiDB-lite"/>
    </source>
</evidence>
<feature type="domain" description="C3H1-type" evidence="3">
    <location>
        <begin position="269"/>
        <end position="296"/>
    </location>
</feature>
<sequence>MAICRADDKLQLKYHNSFIEVEDSDDGQDPNARSSSCPPLAARCSTVVEAEYQEAGCRSYVDSLCKNLVRPNSHLFNHANQVKGSPLGISPCSTISTASSNAFSDKEFRGSKESSKMQLKYHNSFINVEDSDEEPGQEKRERPSSCPPPTARCSTIVKAEYEEADRRSYVEELANKLVVGSEDEGMPAKIDMVSYKAMEGWFSDSPASASTTDAFDDTPMTVLSVMTPTSPTTPQTVASVMTDELFDRLPVQDVRRLGLPSCGSLGHPELCRRPCIYVATGECLNGDACSYCHMPHMEKVPKLDKRQRGIVQSLSRSELLALVLKFCRPKARRFGPAREILSLLKEEEVFTAHCSE</sequence>
<evidence type="ECO:0000259" key="3">
    <source>
        <dbReference type="PROSITE" id="PS50103"/>
    </source>
</evidence>
<organism evidence="4 5">
    <name type="scientific">Effrenium voratum</name>
    <dbReference type="NCBI Taxonomy" id="2562239"/>
    <lineage>
        <taxon>Eukaryota</taxon>
        <taxon>Sar</taxon>
        <taxon>Alveolata</taxon>
        <taxon>Dinophyceae</taxon>
        <taxon>Suessiales</taxon>
        <taxon>Symbiodiniaceae</taxon>
        <taxon>Effrenium</taxon>
    </lineage>
</organism>
<dbReference type="PROSITE" id="PS50103">
    <property type="entry name" value="ZF_C3H1"/>
    <property type="match status" value="1"/>
</dbReference>
<keyword evidence="5" id="KW-1185">Reference proteome</keyword>
<comment type="caution">
    <text evidence="4">The sequence shown here is derived from an EMBL/GenBank/DDBJ whole genome shotgun (WGS) entry which is preliminary data.</text>
</comment>
<evidence type="ECO:0000313" key="5">
    <source>
        <dbReference type="Proteomes" id="UP001178507"/>
    </source>
</evidence>
<dbReference type="InterPro" id="IPR000571">
    <property type="entry name" value="Znf_CCCH"/>
</dbReference>